<keyword evidence="4" id="KW-1185">Reference proteome</keyword>
<sequence length="442" mass="49409">MAVFVWDCFLCFLPSLLLFLLCLALRWPRAGCWTRLTVRAAEPRFICKPTALAKYLLRHCGSLAKPRLAPWPRGDPHLQTLSSLLWGQHGDTIQFSRDNLLLRDGGIVAVDWAVGTGAGEEVGRKRWEGRKEYHSGGKALGYFTSTPPVLLLIPQSWGGMTPHLKALCHQAVRQGFYVVVFHPRGTAGCPLTTARLTEFGDPADLEQAVAYIHSRHPSSVLVAVSEGSGSGILLSYLGEHGSGTYLTAAAAISPVLQGQLWFETAMPPIYRWGALFHRKMQLRRYANSFRAVLDVDRALGSSSLRDFEERLFCSSDWDSYWERNEPLRDADEVAVPVLCICSRDDPLLPPASTLPIPLFQSNPYFLLVLTDKGGHCGFTMEASWSHNVVLEYFRVAADFLKGEERDGARWATMTRRPRPQAPGQSRVDAEDGNFTWKRSYTR</sequence>
<evidence type="ECO:0000256" key="1">
    <source>
        <dbReference type="ARBA" id="ARBA00010884"/>
    </source>
</evidence>
<feature type="region of interest" description="Disordered" evidence="2">
    <location>
        <begin position="414"/>
        <end position="442"/>
    </location>
</feature>
<dbReference type="InterPro" id="IPR050960">
    <property type="entry name" value="AB_hydrolase_4_sf"/>
</dbReference>
<evidence type="ECO:0000313" key="4">
    <source>
        <dbReference type="Proteomes" id="UP000261420"/>
    </source>
</evidence>
<dbReference type="Gene3D" id="3.40.50.1820">
    <property type="entry name" value="alpha/beta hydrolase"/>
    <property type="match status" value="1"/>
</dbReference>
<dbReference type="OMA" id="SREYLQM"/>
<name>A0A3B4UWT2_SERDU</name>
<organism evidence="3 4">
    <name type="scientific">Seriola dumerili</name>
    <name type="common">Greater amberjack</name>
    <name type="synonym">Caranx dumerili</name>
    <dbReference type="NCBI Taxonomy" id="41447"/>
    <lineage>
        <taxon>Eukaryota</taxon>
        <taxon>Metazoa</taxon>
        <taxon>Chordata</taxon>
        <taxon>Craniata</taxon>
        <taxon>Vertebrata</taxon>
        <taxon>Euteleostomi</taxon>
        <taxon>Actinopterygii</taxon>
        <taxon>Neopterygii</taxon>
        <taxon>Teleostei</taxon>
        <taxon>Neoteleostei</taxon>
        <taxon>Acanthomorphata</taxon>
        <taxon>Carangaria</taxon>
        <taxon>Carangiformes</taxon>
        <taxon>Carangidae</taxon>
        <taxon>Seriola</taxon>
    </lineage>
</organism>
<comment type="similarity">
    <text evidence="1">Belongs to the AB hydrolase superfamily. AB hydrolase 4 family.</text>
</comment>
<dbReference type="GO" id="GO:0034338">
    <property type="term" value="F:short-chain carboxylesterase activity"/>
    <property type="evidence" value="ECO:0007669"/>
    <property type="project" value="TreeGrafter"/>
</dbReference>
<dbReference type="InterPro" id="IPR012020">
    <property type="entry name" value="ABHD4"/>
</dbReference>
<dbReference type="SUPFAM" id="SSF53474">
    <property type="entry name" value="alpha/beta-Hydrolases"/>
    <property type="match status" value="1"/>
</dbReference>
<dbReference type="PANTHER" id="PTHR10794:SF96">
    <property type="entry name" value="PROTEIN ABHD15-LIKE"/>
    <property type="match status" value="1"/>
</dbReference>
<dbReference type="InterPro" id="IPR029058">
    <property type="entry name" value="AB_hydrolase_fold"/>
</dbReference>
<protein>
    <submittedName>
        <fullName evidence="3">Protein ABHD15-like</fullName>
    </submittedName>
</protein>
<dbReference type="GO" id="GO:0047372">
    <property type="term" value="F:monoacylglycerol lipase activity"/>
    <property type="evidence" value="ECO:0007669"/>
    <property type="project" value="TreeGrafter"/>
</dbReference>
<evidence type="ECO:0000313" key="3">
    <source>
        <dbReference type="Ensembl" id="ENSSDUP00000022757.1"/>
    </source>
</evidence>
<dbReference type="ESTHER" id="serdu-a0a3b4uwt2">
    <property type="family name" value="abh_upf0017"/>
</dbReference>
<dbReference type="PIRSF" id="PIRSF005211">
    <property type="entry name" value="Ab_hydro_YheT"/>
    <property type="match status" value="1"/>
</dbReference>
<dbReference type="PANTHER" id="PTHR10794">
    <property type="entry name" value="ABHYDROLASE DOMAIN-CONTAINING PROTEIN"/>
    <property type="match status" value="1"/>
</dbReference>
<dbReference type="Ensembl" id="ENSSDUT00000023172.1">
    <property type="protein sequence ID" value="ENSSDUP00000022757.1"/>
    <property type="gene ID" value="ENSSDUG00000016533.1"/>
</dbReference>
<dbReference type="AlphaFoldDB" id="A0A3B4UWT2"/>
<dbReference type="Proteomes" id="UP000261420">
    <property type="component" value="Unplaced"/>
</dbReference>
<reference evidence="3" key="2">
    <citation type="submission" date="2025-09" db="UniProtKB">
        <authorList>
            <consortium name="Ensembl"/>
        </authorList>
    </citation>
    <scope>IDENTIFICATION</scope>
</reference>
<reference evidence="3" key="1">
    <citation type="submission" date="2025-08" db="UniProtKB">
        <authorList>
            <consortium name="Ensembl"/>
        </authorList>
    </citation>
    <scope>IDENTIFICATION</scope>
</reference>
<dbReference type="GeneTree" id="ENSGT00950000182902"/>
<proteinExistence type="inferred from homology"/>
<evidence type="ECO:0000256" key="2">
    <source>
        <dbReference type="SAM" id="MobiDB-lite"/>
    </source>
</evidence>
<accession>A0A3B4UWT2</accession>